<evidence type="ECO:0000256" key="8">
    <source>
        <dbReference type="SAM" id="MobiDB-lite"/>
    </source>
</evidence>
<evidence type="ECO:0000259" key="9">
    <source>
        <dbReference type="PROSITE" id="PS50004"/>
    </source>
</evidence>
<evidence type="ECO:0000256" key="6">
    <source>
        <dbReference type="ARBA" id="ARBA00022490"/>
    </source>
</evidence>
<dbReference type="InterPro" id="IPR014772">
    <property type="entry name" value="Munc13_dom-2"/>
</dbReference>
<sequence>MASSSASRRRSSRTVTFERNSSVPGILTKIAKHLSCHPEYHVYDGEVFSLRRKGSDPSEFNHERYHRHHRASKSFASPPGYHNHPRRNSNSRPPDGFGLGTVFCVRRKSMVEYYRVQESDGGFFENFTALSWRQENRRLQVAREEEVGRELSSIPCELDVLPQAVQQPEVKMTKKELEDLYVEVLYTIKHKLGGGVSYAEAELFAFAQDAFGMSNEAHQRLLSVAAEEKPPIPVLNVVVVEAQGLEAKDPNGYSDPYCMLGIQPGSVLQQIADRRNSSDEDQRDERERKSSTTGSPSRSPSLRSSFRNKLGASFKRREHQHHSRSRSNSLQDTLPAKFIRTTTVKPSTLNPKWNERFRLDIDDIHSDRLHLDVWDHDDESSVFDAARKLNEVAGLKGLGRYFKQIAQSARSGSSTDDFLGCVNVPLEDIPSSGIDRWIPLEGRTTRSSVQGQIRLRLSLGTREDRGLAQCEDNWKEVVEHHQLLDIFIQHTLANYQKASEWPGEVARAAQTILHQHAIQGDLSELQQSLSRWVAISKRHQNRKAQPLDYALLHSLLEDVDTKWEHSEKALSRDEEASLAESFNNMIDLCLQVIAKHRSIIPVANLEAEHKMVHMLKCLSLIYKMKAFKWCCPFRNQLTVEVINALKKGATEWFNATLQHQQEHLNGSGFTEERATLTALSLLVNAVNSDIQRGEKYHNHLFETFIGINYIATNYKQFEKMISDEVAMRLQNEVHDVLAEKVKAIIAAQENPAGHTIVFSGGPGSSDPHEDAVATGIALFELYMALQEFAKFRQVHQLDDGRQLAVHQFQLWFTDAVQSWFIIAKGRARLRIRKALEIDRKLRFVDTNVQYSTSAVDTTACFGQIKEFWKQLSWPDPRTAYPFVLRILEAICDGSIFYGNLCHMKLTTAGYYDEDGQFDVTEEVCIIINNIEHVRRALRPLQEELEFDKILAAVEKVDSDLASDRCRAAFYAELHTAEDEVIHKILTIIAGLTEKMRPDVKKFLFHLAWAPEKVATKSALAPLVDYLDTNLKVLYNNLMRVNFYRVLEAVWRVVLQELTITARNNVGEQANFFQRLFTALGHLIEFFHGDDKGLSLKSLHSLAYQDLDRLLKLHKADTQYLIEMYCLQRLEEQRRQNQSASFGGQASINPYGYLTVKTFYNASGDCLTVDVMNARDLLPLDPNGYSDPFVLVELQPRHLFPNCPQHRTRVQKRTLYPIFDETFEFSVTVDKCRQEVALMCFTVMDHDMMTRNDFEGEAFLPLTQIPGVNGGENIRNITPMDLPLLQPKEKNEILGALEARQWDRDAQEFVKHQKRRKM</sequence>
<evidence type="ECO:0000313" key="12">
    <source>
        <dbReference type="EnsemblMetazoa" id="XP_022652557"/>
    </source>
</evidence>
<dbReference type="PROSITE" id="PS50004">
    <property type="entry name" value="C2"/>
    <property type="match status" value="2"/>
</dbReference>
<dbReference type="GO" id="GO:0006887">
    <property type="term" value="P:exocytosis"/>
    <property type="evidence" value="ECO:0007669"/>
    <property type="project" value="UniProtKB-KW"/>
</dbReference>
<dbReference type="Proteomes" id="UP000594260">
    <property type="component" value="Unplaced"/>
</dbReference>
<dbReference type="Gene3D" id="1.20.58.1100">
    <property type="match status" value="1"/>
</dbReference>
<keyword evidence="7" id="KW-0967">Endosome</keyword>
<feature type="domain" description="MHD1" evidence="10">
    <location>
        <begin position="779"/>
        <end position="901"/>
    </location>
</feature>
<evidence type="ECO:0000259" key="10">
    <source>
        <dbReference type="PROSITE" id="PS51258"/>
    </source>
</evidence>
<protein>
    <recommendedName>
        <fullName evidence="14">BAI1-associated protein 3</fullName>
    </recommendedName>
</protein>
<dbReference type="Gene3D" id="1.10.357.50">
    <property type="match status" value="1"/>
</dbReference>
<evidence type="ECO:0000256" key="5">
    <source>
        <dbReference type="ARBA" id="ARBA00022483"/>
    </source>
</evidence>
<dbReference type="GeneID" id="111246733"/>
<keyword evidence="13" id="KW-1185">Reference proteome</keyword>
<feature type="region of interest" description="Disordered" evidence="8">
    <location>
        <begin position="58"/>
        <end position="94"/>
    </location>
</feature>
<feature type="region of interest" description="Disordered" evidence="8">
    <location>
        <begin position="272"/>
        <end position="334"/>
    </location>
</feature>
<dbReference type="PROSITE" id="PS51258">
    <property type="entry name" value="MHD1"/>
    <property type="match status" value="1"/>
</dbReference>
<dbReference type="FunCoup" id="A0A7M7MCS1">
    <property type="interactions" value="73"/>
</dbReference>
<dbReference type="CTD" id="38801"/>
<dbReference type="InParanoid" id="A0A7M7MCS1"/>
<keyword evidence="6" id="KW-0963">Cytoplasm</keyword>
<dbReference type="PANTHER" id="PTHR45999:SF4">
    <property type="entry name" value="UNC-13-4A, ISOFORM B"/>
    <property type="match status" value="1"/>
</dbReference>
<dbReference type="GO" id="GO:0099503">
    <property type="term" value="C:secretory vesicle"/>
    <property type="evidence" value="ECO:0007669"/>
    <property type="project" value="TreeGrafter"/>
</dbReference>
<evidence type="ECO:0000313" key="13">
    <source>
        <dbReference type="Proteomes" id="UP000594260"/>
    </source>
</evidence>
<evidence type="ECO:0000256" key="7">
    <source>
        <dbReference type="ARBA" id="ARBA00022753"/>
    </source>
</evidence>
<dbReference type="InterPro" id="IPR010439">
    <property type="entry name" value="MUN_dom"/>
</dbReference>
<dbReference type="Gene3D" id="2.60.40.150">
    <property type="entry name" value="C2 domain"/>
    <property type="match status" value="2"/>
</dbReference>
<comment type="subcellular location">
    <subcellularLocation>
        <location evidence="2">Cytoplasm</location>
    </subcellularLocation>
    <subcellularLocation>
        <location evidence="3">Late endosome</location>
    </subcellularLocation>
    <subcellularLocation>
        <location evidence="1">Recycling endosome</location>
    </subcellularLocation>
</comment>
<dbReference type="GO" id="GO:0055037">
    <property type="term" value="C:recycling endosome"/>
    <property type="evidence" value="ECO:0007669"/>
    <property type="project" value="UniProtKB-SubCell"/>
</dbReference>
<proteinExistence type="inferred from homology"/>
<dbReference type="CDD" id="cd04009">
    <property type="entry name" value="C2B_Munc13-like"/>
    <property type="match status" value="1"/>
</dbReference>
<dbReference type="SMART" id="SM00239">
    <property type="entry name" value="C2"/>
    <property type="match status" value="2"/>
</dbReference>
<feature type="domain" description="C2" evidence="9">
    <location>
        <begin position="1149"/>
        <end position="1274"/>
    </location>
</feature>
<comment type="similarity">
    <text evidence="4">Belongs to the unc-13 family.</text>
</comment>
<dbReference type="InterPro" id="IPR035892">
    <property type="entry name" value="C2_domain_sf"/>
</dbReference>
<name>A0A7M7MCS1_VARDE</name>
<dbReference type="GO" id="GO:0005770">
    <property type="term" value="C:late endosome"/>
    <property type="evidence" value="ECO:0007669"/>
    <property type="project" value="UniProtKB-SubCell"/>
</dbReference>
<feature type="compositionally biased region" description="Basic and acidic residues" evidence="8">
    <location>
        <begin position="272"/>
        <end position="290"/>
    </location>
</feature>
<reference evidence="12" key="1">
    <citation type="submission" date="2021-01" db="UniProtKB">
        <authorList>
            <consortium name="EnsemblMetazoa"/>
        </authorList>
    </citation>
    <scope>IDENTIFICATION</scope>
</reference>
<organism evidence="12 13">
    <name type="scientific">Varroa destructor</name>
    <name type="common">Honeybee mite</name>
    <dbReference type="NCBI Taxonomy" id="109461"/>
    <lineage>
        <taxon>Eukaryota</taxon>
        <taxon>Metazoa</taxon>
        <taxon>Ecdysozoa</taxon>
        <taxon>Arthropoda</taxon>
        <taxon>Chelicerata</taxon>
        <taxon>Arachnida</taxon>
        <taxon>Acari</taxon>
        <taxon>Parasitiformes</taxon>
        <taxon>Mesostigmata</taxon>
        <taxon>Gamasina</taxon>
        <taxon>Dermanyssoidea</taxon>
        <taxon>Varroidae</taxon>
        <taxon>Varroa</taxon>
    </lineage>
</organism>
<dbReference type="OMA" id="WLAEAMN"/>
<dbReference type="InterPro" id="IPR052095">
    <property type="entry name" value="UNC-13_domain"/>
</dbReference>
<feature type="compositionally biased region" description="Low complexity" evidence="8">
    <location>
        <begin position="291"/>
        <end position="305"/>
    </location>
</feature>
<feature type="domain" description="MHD2" evidence="11">
    <location>
        <begin position="1016"/>
        <end position="1124"/>
    </location>
</feature>
<dbReference type="InterPro" id="IPR000008">
    <property type="entry name" value="C2_dom"/>
</dbReference>
<evidence type="ECO:0000256" key="4">
    <source>
        <dbReference type="ARBA" id="ARBA00005823"/>
    </source>
</evidence>
<evidence type="ECO:0000256" key="2">
    <source>
        <dbReference type="ARBA" id="ARBA00004496"/>
    </source>
</evidence>
<dbReference type="SUPFAM" id="SSF49562">
    <property type="entry name" value="C2 domain (Calcium/lipid-binding domain, CaLB)"/>
    <property type="match status" value="2"/>
</dbReference>
<dbReference type="PROSITE" id="PS51259">
    <property type="entry name" value="MHD2"/>
    <property type="match status" value="1"/>
</dbReference>
<dbReference type="OrthoDB" id="6482459at2759"/>
<dbReference type="Pfam" id="PF00168">
    <property type="entry name" value="C2"/>
    <property type="match status" value="3"/>
</dbReference>
<accession>A0A7M7MCS1</accession>
<feature type="compositionally biased region" description="Basic residues" evidence="8">
    <location>
        <begin position="314"/>
        <end position="325"/>
    </location>
</feature>
<dbReference type="KEGG" id="vde:111246733"/>
<evidence type="ECO:0000256" key="3">
    <source>
        <dbReference type="ARBA" id="ARBA00004603"/>
    </source>
</evidence>
<keyword evidence="5" id="KW-0268">Exocytosis</keyword>
<dbReference type="CDD" id="cd08676">
    <property type="entry name" value="C2A_Munc13-like"/>
    <property type="match status" value="1"/>
</dbReference>
<evidence type="ECO:0000256" key="1">
    <source>
        <dbReference type="ARBA" id="ARBA00004172"/>
    </source>
</evidence>
<evidence type="ECO:0000259" key="11">
    <source>
        <dbReference type="PROSITE" id="PS51259"/>
    </source>
</evidence>
<dbReference type="InterPro" id="IPR014770">
    <property type="entry name" value="Munc13_1"/>
</dbReference>
<dbReference type="Pfam" id="PF06292">
    <property type="entry name" value="MUN"/>
    <property type="match status" value="1"/>
</dbReference>
<dbReference type="EnsemblMetazoa" id="XM_022796822">
    <property type="protein sequence ID" value="XP_022652557"/>
    <property type="gene ID" value="LOC111246733"/>
</dbReference>
<dbReference type="PANTHER" id="PTHR45999">
    <property type="entry name" value="UNC-13-4A, ISOFORM B"/>
    <property type="match status" value="1"/>
</dbReference>
<dbReference type="RefSeq" id="XP_022652557.1">
    <property type="nucleotide sequence ID" value="XM_022796822.1"/>
</dbReference>
<evidence type="ECO:0008006" key="14">
    <source>
        <dbReference type="Google" id="ProtNLM"/>
    </source>
</evidence>
<feature type="domain" description="C2" evidence="9">
    <location>
        <begin position="216"/>
        <end position="442"/>
    </location>
</feature>